<name>A0A9P5MUE5_9AGAM</name>
<reference evidence="1" key="1">
    <citation type="submission" date="2019-10" db="EMBL/GenBank/DDBJ databases">
        <authorList>
            <consortium name="DOE Joint Genome Institute"/>
            <person name="Kuo A."/>
            <person name="Miyauchi S."/>
            <person name="Kiss E."/>
            <person name="Drula E."/>
            <person name="Kohler A."/>
            <person name="Sanchez-Garcia M."/>
            <person name="Andreopoulos B."/>
            <person name="Barry K.W."/>
            <person name="Bonito G."/>
            <person name="Buee M."/>
            <person name="Carver A."/>
            <person name="Chen C."/>
            <person name="Cichocki N."/>
            <person name="Clum A."/>
            <person name="Culley D."/>
            <person name="Crous P.W."/>
            <person name="Fauchery L."/>
            <person name="Girlanda M."/>
            <person name="Hayes R."/>
            <person name="Keri Z."/>
            <person name="LaButti K."/>
            <person name="Lipzen A."/>
            <person name="Lombard V."/>
            <person name="Magnuson J."/>
            <person name="Maillard F."/>
            <person name="Morin E."/>
            <person name="Murat C."/>
            <person name="Nolan M."/>
            <person name="Ohm R."/>
            <person name="Pangilinan J."/>
            <person name="Pereira M."/>
            <person name="Perotto S."/>
            <person name="Peter M."/>
            <person name="Riley R."/>
            <person name="Sitrit Y."/>
            <person name="Stielow B."/>
            <person name="Szollosi G."/>
            <person name="Zifcakova L."/>
            <person name="Stursova M."/>
            <person name="Spatafora J.W."/>
            <person name="Tedersoo L."/>
            <person name="Vaario L.-M."/>
            <person name="Yamada A."/>
            <person name="Yan M."/>
            <person name="Wang P."/>
            <person name="Xu J."/>
            <person name="Bruns T."/>
            <person name="Baldrian P."/>
            <person name="Vilgalys R."/>
            <person name="Henrissat B."/>
            <person name="Grigoriev I.V."/>
            <person name="Hibbett D."/>
            <person name="Nagy L.G."/>
            <person name="Martin F.M."/>
        </authorList>
    </citation>
    <scope>NUCLEOTIDE SEQUENCE</scope>
    <source>
        <strain evidence="1">Prilba</strain>
    </source>
</reference>
<dbReference type="AlphaFoldDB" id="A0A9P5MUE5"/>
<dbReference type="Proteomes" id="UP000759537">
    <property type="component" value="Unassembled WGS sequence"/>
</dbReference>
<evidence type="ECO:0000313" key="2">
    <source>
        <dbReference type="Proteomes" id="UP000759537"/>
    </source>
</evidence>
<accession>A0A9P5MUE5</accession>
<organism evidence="1 2">
    <name type="scientific">Russula ochroleuca</name>
    <dbReference type="NCBI Taxonomy" id="152965"/>
    <lineage>
        <taxon>Eukaryota</taxon>
        <taxon>Fungi</taxon>
        <taxon>Dikarya</taxon>
        <taxon>Basidiomycota</taxon>
        <taxon>Agaricomycotina</taxon>
        <taxon>Agaricomycetes</taxon>
        <taxon>Russulales</taxon>
        <taxon>Russulaceae</taxon>
        <taxon>Russula</taxon>
    </lineage>
</organism>
<reference evidence="1" key="2">
    <citation type="journal article" date="2020" name="Nat. Commun.">
        <title>Large-scale genome sequencing of mycorrhizal fungi provides insights into the early evolution of symbiotic traits.</title>
        <authorList>
            <person name="Miyauchi S."/>
            <person name="Kiss E."/>
            <person name="Kuo A."/>
            <person name="Drula E."/>
            <person name="Kohler A."/>
            <person name="Sanchez-Garcia M."/>
            <person name="Morin E."/>
            <person name="Andreopoulos B."/>
            <person name="Barry K.W."/>
            <person name="Bonito G."/>
            <person name="Buee M."/>
            <person name="Carver A."/>
            <person name="Chen C."/>
            <person name="Cichocki N."/>
            <person name="Clum A."/>
            <person name="Culley D."/>
            <person name="Crous P.W."/>
            <person name="Fauchery L."/>
            <person name="Girlanda M."/>
            <person name="Hayes R.D."/>
            <person name="Keri Z."/>
            <person name="LaButti K."/>
            <person name="Lipzen A."/>
            <person name="Lombard V."/>
            <person name="Magnuson J."/>
            <person name="Maillard F."/>
            <person name="Murat C."/>
            <person name="Nolan M."/>
            <person name="Ohm R.A."/>
            <person name="Pangilinan J."/>
            <person name="Pereira M.F."/>
            <person name="Perotto S."/>
            <person name="Peter M."/>
            <person name="Pfister S."/>
            <person name="Riley R."/>
            <person name="Sitrit Y."/>
            <person name="Stielow J.B."/>
            <person name="Szollosi G."/>
            <person name="Zifcakova L."/>
            <person name="Stursova M."/>
            <person name="Spatafora J.W."/>
            <person name="Tedersoo L."/>
            <person name="Vaario L.M."/>
            <person name="Yamada A."/>
            <person name="Yan M."/>
            <person name="Wang P."/>
            <person name="Xu J."/>
            <person name="Bruns T."/>
            <person name="Baldrian P."/>
            <person name="Vilgalys R."/>
            <person name="Dunand C."/>
            <person name="Henrissat B."/>
            <person name="Grigoriev I.V."/>
            <person name="Hibbett D."/>
            <person name="Nagy L.G."/>
            <person name="Martin F.M."/>
        </authorList>
    </citation>
    <scope>NUCLEOTIDE SEQUENCE</scope>
    <source>
        <strain evidence="1">Prilba</strain>
    </source>
</reference>
<sequence>MASQLMEPIPAEHVLFTPVDATMLFLRLLLQSAMVFLGKPVDVDSTQRIFVLAPLDPLQEAAETAGVHVMQLMEDASVLVVDLSIAVTRSHAPVPVPLPHTVVHHLNDVEGGDSDAVDDRFLRFFTKFSPKRQANRRFSVPSAQWGGRAKDLGYKGRVVVSDN</sequence>
<comment type="caution">
    <text evidence="1">The sequence shown here is derived from an EMBL/GenBank/DDBJ whole genome shotgun (WGS) entry which is preliminary data.</text>
</comment>
<gene>
    <name evidence="1" type="ORF">DFH94DRAFT_693454</name>
</gene>
<proteinExistence type="predicted"/>
<evidence type="ECO:0000313" key="1">
    <source>
        <dbReference type="EMBL" id="KAF8479073.1"/>
    </source>
</evidence>
<dbReference type="EMBL" id="WHVB01000010">
    <property type="protein sequence ID" value="KAF8479073.1"/>
    <property type="molecule type" value="Genomic_DNA"/>
</dbReference>
<protein>
    <submittedName>
        <fullName evidence="1">Uncharacterized protein</fullName>
    </submittedName>
</protein>
<keyword evidence="2" id="KW-1185">Reference proteome</keyword>